<dbReference type="PANTHER" id="PTHR11647">
    <property type="entry name" value="HYDRANTOINASE/DIHYDROPYRIMIDINASE FAMILY MEMBER"/>
    <property type="match status" value="1"/>
</dbReference>
<dbReference type="InterPro" id="IPR050378">
    <property type="entry name" value="Metallo-dep_Hydrolases_sf"/>
</dbReference>
<dbReference type="Gene3D" id="3.20.20.140">
    <property type="entry name" value="Metal-dependent hydrolases"/>
    <property type="match status" value="2"/>
</dbReference>
<dbReference type="EMBL" id="VRSW01000001">
    <property type="protein sequence ID" value="TXK05859.1"/>
    <property type="molecule type" value="Genomic_DNA"/>
</dbReference>
<dbReference type="GO" id="GO:0005829">
    <property type="term" value="C:cytosol"/>
    <property type="evidence" value="ECO:0007669"/>
    <property type="project" value="TreeGrafter"/>
</dbReference>
<comment type="caution">
    <text evidence="2">The sequence shown here is derived from an EMBL/GenBank/DDBJ whole genome shotgun (WGS) entry which is preliminary data.</text>
</comment>
<reference evidence="2 3" key="1">
    <citation type="submission" date="2019-08" db="EMBL/GenBank/DDBJ databases">
        <authorList>
            <person name="Dong K."/>
        </authorList>
    </citation>
    <scope>NUCLEOTIDE SEQUENCE [LARGE SCALE GENOMIC DNA]</scope>
    <source>
        <strain evidence="2 3">M4-8</strain>
    </source>
</reference>
<feature type="domain" description="Amidohydrolase 3" evidence="1">
    <location>
        <begin position="43"/>
        <end position="480"/>
    </location>
</feature>
<dbReference type="InterPro" id="IPR011059">
    <property type="entry name" value="Metal-dep_hydrolase_composite"/>
</dbReference>
<dbReference type="PANTHER" id="PTHR11647:SF1">
    <property type="entry name" value="COLLAPSIN RESPONSE MEDIATOR PROTEIN"/>
    <property type="match status" value="1"/>
</dbReference>
<dbReference type="InterPro" id="IPR032466">
    <property type="entry name" value="Metal_Hydrolase"/>
</dbReference>
<protein>
    <submittedName>
        <fullName evidence="2">Amidohydrolase family protein</fullName>
    </submittedName>
</protein>
<dbReference type="Proteomes" id="UP000321196">
    <property type="component" value="Unassembled WGS sequence"/>
</dbReference>
<organism evidence="2 3">
    <name type="scientific">Microbacterium mitrae</name>
    <dbReference type="NCBI Taxonomy" id="664640"/>
    <lineage>
        <taxon>Bacteria</taxon>
        <taxon>Bacillati</taxon>
        <taxon>Actinomycetota</taxon>
        <taxon>Actinomycetes</taxon>
        <taxon>Micrococcales</taxon>
        <taxon>Microbacteriaceae</taxon>
        <taxon>Microbacterium</taxon>
    </lineage>
</organism>
<evidence type="ECO:0000313" key="3">
    <source>
        <dbReference type="Proteomes" id="UP000321196"/>
    </source>
</evidence>
<keyword evidence="3" id="KW-1185">Reference proteome</keyword>
<gene>
    <name evidence="2" type="ORF">FVP60_02415</name>
</gene>
<dbReference type="PROSITE" id="PS01137">
    <property type="entry name" value="TATD_1"/>
    <property type="match status" value="1"/>
</dbReference>
<dbReference type="GO" id="GO:0016812">
    <property type="term" value="F:hydrolase activity, acting on carbon-nitrogen (but not peptide) bonds, in cyclic amides"/>
    <property type="evidence" value="ECO:0007669"/>
    <property type="project" value="TreeGrafter"/>
</dbReference>
<dbReference type="SUPFAM" id="SSF51338">
    <property type="entry name" value="Composite domain of metallo-dependent hydrolases"/>
    <property type="match status" value="1"/>
</dbReference>
<evidence type="ECO:0000259" key="1">
    <source>
        <dbReference type="Pfam" id="PF07969"/>
    </source>
</evidence>
<dbReference type="SUPFAM" id="SSF51556">
    <property type="entry name" value="Metallo-dependent hydrolases"/>
    <property type="match status" value="1"/>
</dbReference>
<dbReference type="InterPro" id="IPR018228">
    <property type="entry name" value="DNase_TatD-rel_CS"/>
</dbReference>
<dbReference type="InterPro" id="IPR013108">
    <property type="entry name" value="Amidohydro_3"/>
</dbReference>
<sequence>MPTTLLIGGFVVTGDTVTRADVRLQDGVIAAIGNLQATTADTVIDCAGHLIMPGFIDTHSHVDGIIFDAAVQEALLAQGITTVIGGQTGVSFAPGDGTFASEYFAAINGSHHTFAGGSVADLLATYDGATPLNVAYAVPAGTIRAAVCGRRTEPADADEIAAMVRMVAAGMADGAVGLSTGLDYVPGLFQSAEEIAQLTVPVAAAGGVYISHMRGGYEANSREGIVEIRDIAARSGVSVHISHFHADPPLVTALMNELTGAGIPATFDLYPYARGCTLLAMPLLPPELSNEPVEHVLAVLNDATARERLRADWFGQVERKASLGPAWPEMITLAHLDSPDYAWAHGLTIAEAATRVGVDAITFTLDVLLATRLRANAVMAVQSPRPDAELAEILADPRFQGGSDGIFIGAHPHPRARGSFARYLEVFVRERATWTWPEAAERLSAAPAATFGLGQRGRIEVGWIADLIVVDPEQVAAHATYEHPNALARGIDDVFVAGVAVRRGGALTGNMPGAGLRRTPKPNSSR</sequence>
<dbReference type="OrthoDB" id="9763537at2"/>
<dbReference type="Pfam" id="PF07969">
    <property type="entry name" value="Amidohydro_3"/>
    <property type="match status" value="1"/>
</dbReference>
<keyword evidence="2" id="KW-0378">Hydrolase</keyword>
<accession>A0A5C8HR64</accession>
<dbReference type="AlphaFoldDB" id="A0A5C8HR64"/>
<evidence type="ECO:0000313" key="2">
    <source>
        <dbReference type="EMBL" id="TXK05859.1"/>
    </source>
</evidence>
<name>A0A5C8HR64_9MICO</name>
<dbReference type="RefSeq" id="WP_147824669.1">
    <property type="nucleotide sequence ID" value="NZ_BAAARG010000001.1"/>
</dbReference>
<proteinExistence type="predicted"/>